<evidence type="ECO:0000313" key="1">
    <source>
        <dbReference type="EMBL" id="KAH9419826.1"/>
    </source>
</evidence>
<accession>A0ABQ8JB52</accession>
<keyword evidence="2" id="KW-1185">Reference proteome</keyword>
<gene>
    <name evidence="1" type="ORF">DERP_001657</name>
</gene>
<organism evidence="1 2">
    <name type="scientific">Dermatophagoides pteronyssinus</name>
    <name type="common">European house dust mite</name>
    <dbReference type="NCBI Taxonomy" id="6956"/>
    <lineage>
        <taxon>Eukaryota</taxon>
        <taxon>Metazoa</taxon>
        <taxon>Ecdysozoa</taxon>
        <taxon>Arthropoda</taxon>
        <taxon>Chelicerata</taxon>
        <taxon>Arachnida</taxon>
        <taxon>Acari</taxon>
        <taxon>Acariformes</taxon>
        <taxon>Sarcoptiformes</taxon>
        <taxon>Astigmata</taxon>
        <taxon>Psoroptidia</taxon>
        <taxon>Analgoidea</taxon>
        <taxon>Pyroglyphidae</taxon>
        <taxon>Dermatophagoidinae</taxon>
        <taxon>Dermatophagoides</taxon>
    </lineage>
</organism>
<evidence type="ECO:0000313" key="2">
    <source>
        <dbReference type="Proteomes" id="UP000887458"/>
    </source>
</evidence>
<name>A0ABQ8JB52_DERPT</name>
<sequence>MMKTELITVSLLKEMGRLRTQILAKFSSFRKFYYGLKCAISSFATPWVTFKKEGRIDATKAPGRPGPSSRTLQISGGKQTFVTRRENAEDFGQHGTHIFTDSWRVFAPME</sequence>
<reference evidence="1 2" key="1">
    <citation type="journal article" date="2018" name="J. Allergy Clin. Immunol.">
        <title>High-quality assembly of Dermatophagoides pteronyssinus genome and transcriptome reveals a wide range of novel allergens.</title>
        <authorList>
            <person name="Liu X.Y."/>
            <person name="Yang K.Y."/>
            <person name="Wang M.Q."/>
            <person name="Kwok J.S."/>
            <person name="Zeng X."/>
            <person name="Yang Z."/>
            <person name="Xiao X.J."/>
            <person name="Lau C.P."/>
            <person name="Li Y."/>
            <person name="Huang Z.M."/>
            <person name="Ba J.G."/>
            <person name="Yim A.K."/>
            <person name="Ouyang C.Y."/>
            <person name="Ngai S.M."/>
            <person name="Chan T.F."/>
            <person name="Leung E.L."/>
            <person name="Liu L."/>
            <person name="Liu Z.G."/>
            <person name="Tsui S.K."/>
        </authorList>
    </citation>
    <scope>NUCLEOTIDE SEQUENCE [LARGE SCALE GENOMIC DNA]</scope>
    <source>
        <strain evidence="1">Derp</strain>
    </source>
</reference>
<protein>
    <submittedName>
        <fullName evidence="1">Uncharacterized protein</fullName>
    </submittedName>
</protein>
<dbReference type="Proteomes" id="UP000887458">
    <property type="component" value="Unassembled WGS sequence"/>
</dbReference>
<proteinExistence type="predicted"/>
<dbReference type="EMBL" id="NJHN03000054">
    <property type="protein sequence ID" value="KAH9419826.1"/>
    <property type="molecule type" value="Genomic_DNA"/>
</dbReference>
<comment type="caution">
    <text evidence="1">The sequence shown here is derived from an EMBL/GenBank/DDBJ whole genome shotgun (WGS) entry which is preliminary data.</text>
</comment>
<reference evidence="1 2" key="2">
    <citation type="journal article" date="2022" name="Mol. Biol. Evol.">
        <title>Comparative Genomics Reveals Insights into the Divergent Evolution of Astigmatic Mites and Household Pest Adaptations.</title>
        <authorList>
            <person name="Xiong Q."/>
            <person name="Wan A.T."/>
            <person name="Liu X."/>
            <person name="Fung C.S."/>
            <person name="Xiao X."/>
            <person name="Malainual N."/>
            <person name="Hou J."/>
            <person name="Wang L."/>
            <person name="Wang M."/>
            <person name="Yang K.Y."/>
            <person name="Cui Y."/>
            <person name="Leung E.L."/>
            <person name="Nong W."/>
            <person name="Shin S.K."/>
            <person name="Au S.W."/>
            <person name="Jeong K.Y."/>
            <person name="Chew F.T."/>
            <person name="Hui J.H."/>
            <person name="Leung T.F."/>
            <person name="Tungtrongchitr A."/>
            <person name="Zhong N."/>
            <person name="Liu Z."/>
            <person name="Tsui S.K."/>
        </authorList>
    </citation>
    <scope>NUCLEOTIDE SEQUENCE [LARGE SCALE GENOMIC DNA]</scope>
    <source>
        <strain evidence="1">Derp</strain>
    </source>
</reference>